<keyword evidence="3 6" id="KW-1133">Transmembrane helix</keyword>
<dbReference type="STRING" id="542762.A0A4S4EFS9"/>
<evidence type="ECO:0000313" key="8">
    <source>
        <dbReference type="EMBL" id="THG15273.1"/>
    </source>
</evidence>
<feature type="region of interest" description="Disordered" evidence="5">
    <location>
        <begin position="200"/>
        <end position="228"/>
    </location>
</feature>
<dbReference type="InterPro" id="IPR029020">
    <property type="entry name" value="Ammonium/urea_transptr"/>
</dbReference>
<accession>A0A4S4EFS9</accession>
<feature type="compositionally biased region" description="Basic and acidic residues" evidence="5">
    <location>
        <begin position="276"/>
        <end position="286"/>
    </location>
</feature>
<evidence type="ECO:0000259" key="7">
    <source>
        <dbReference type="Pfam" id="PF00909"/>
    </source>
</evidence>
<keyword evidence="4 6" id="KW-0472">Membrane</keyword>
<comment type="subcellular location">
    <subcellularLocation>
        <location evidence="1">Membrane</location>
        <topology evidence="1">Multi-pass membrane protein</topology>
    </subcellularLocation>
</comment>
<keyword evidence="9" id="KW-1185">Reference proteome</keyword>
<dbReference type="GO" id="GO:0016020">
    <property type="term" value="C:membrane"/>
    <property type="evidence" value="ECO:0007669"/>
    <property type="project" value="UniProtKB-SubCell"/>
</dbReference>
<evidence type="ECO:0000256" key="6">
    <source>
        <dbReference type="SAM" id="Phobius"/>
    </source>
</evidence>
<feature type="region of interest" description="Disordered" evidence="5">
    <location>
        <begin position="253"/>
        <end position="286"/>
    </location>
</feature>
<feature type="transmembrane region" description="Helical" evidence="6">
    <location>
        <begin position="658"/>
        <end position="683"/>
    </location>
</feature>
<dbReference type="AlphaFoldDB" id="A0A4S4EFS9"/>
<dbReference type="Proteomes" id="UP000306102">
    <property type="component" value="Unassembled WGS sequence"/>
</dbReference>
<organism evidence="8 9">
    <name type="scientific">Camellia sinensis var. sinensis</name>
    <name type="common">China tea</name>
    <dbReference type="NCBI Taxonomy" id="542762"/>
    <lineage>
        <taxon>Eukaryota</taxon>
        <taxon>Viridiplantae</taxon>
        <taxon>Streptophyta</taxon>
        <taxon>Embryophyta</taxon>
        <taxon>Tracheophyta</taxon>
        <taxon>Spermatophyta</taxon>
        <taxon>Magnoliopsida</taxon>
        <taxon>eudicotyledons</taxon>
        <taxon>Gunneridae</taxon>
        <taxon>Pentapetalae</taxon>
        <taxon>asterids</taxon>
        <taxon>Ericales</taxon>
        <taxon>Theaceae</taxon>
        <taxon>Camellia</taxon>
    </lineage>
</organism>
<dbReference type="GO" id="GO:0008519">
    <property type="term" value="F:ammonium channel activity"/>
    <property type="evidence" value="ECO:0007669"/>
    <property type="project" value="InterPro"/>
</dbReference>
<evidence type="ECO:0000256" key="2">
    <source>
        <dbReference type="ARBA" id="ARBA00022692"/>
    </source>
</evidence>
<name>A0A4S4EFS9_CAMSN</name>
<reference evidence="8 9" key="1">
    <citation type="journal article" date="2018" name="Proc. Natl. Acad. Sci. U.S.A.">
        <title>Draft genome sequence of Camellia sinensis var. sinensis provides insights into the evolution of the tea genome and tea quality.</title>
        <authorList>
            <person name="Wei C."/>
            <person name="Yang H."/>
            <person name="Wang S."/>
            <person name="Zhao J."/>
            <person name="Liu C."/>
            <person name="Gao L."/>
            <person name="Xia E."/>
            <person name="Lu Y."/>
            <person name="Tai Y."/>
            <person name="She G."/>
            <person name="Sun J."/>
            <person name="Cao H."/>
            <person name="Tong W."/>
            <person name="Gao Q."/>
            <person name="Li Y."/>
            <person name="Deng W."/>
            <person name="Jiang X."/>
            <person name="Wang W."/>
            <person name="Chen Q."/>
            <person name="Zhang S."/>
            <person name="Li H."/>
            <person name="Wu J."/>
            <person name="Wang P."/>
            <person name="Li P."/>
            <person name="Shi C."/>
            <person name="Zheng F."/>
            <person name="Jian J."/>
            <person name="Huang B."/>
            <person name="Shan D."/>
            <person name="Shi M."/>
            <person name="Fang C."/>
            <person name="Yue Y."/>
            <person name="Li F."/>
            <person name="Li D."/>
            <person name="Wei S."/>
            <person name="Han B."/>
            <person name="Jiang C."/>
            <person name="Yin Y."/>
            <person name="Xia T."/>
            <person name="Zhang Z."/>
            <person name="Bennetzen J.L."/>
            <person name="Zhao S."/>
            <person name="Wan X."/>
        </authorList>
    </citation>
    <scope>NUCLEOTIDE SEQUENCE [LARGE SCALE GENOMIC DNA]</scope>
    <source>
        <strain evidence="9">cv. Shuchazao</strain>
        <tissue evidence="8">Leaf</tissue>
    </source>
</reference>
<feature type="domain" description="Ammonium transporter AmtB-like" evidence="7">
    <location>
        <begin position="602"/>
        <end position="705"/>
    </location>
</feature>
<evidence type="ECO:0000256" key="3">
    <source>
        <dbReference type="ARBA" id="ARBA00022989"/>
    </source>
</evidence>
<evidence type="ECO:0000256" key="1">
    <source>
        <dbReference type="ARBA" id="ARBA00004141"/>
    </source>
</evidence>
<sequence length="746" mass="83618">MVYTSYTPTYYTSLHDSITSICKNILPFSFKKRRLPAIVAAEQRLSKQQSDNLKWQQDSFHQILKLMGLSKEGILPETEVSAFRSHLLDTLVASPADLEQPVIIKDKLVFLQELLYAKCISEDEYHSSKRPLLQSLAVQGAEIEARDVIVAAPKGSSGEEWSVIDLKDEHCLLNKESSNSKTKSKHGSAMKQIKGSTSVFGFASSHKSGRSKEDKGLIDPGPDHSGLIDQISASSAASKNELGLSKENPFWNSHIREKESETRSVLMSESLPPESMKVENRSGGERGKKKIFGTLFQREGHECSDHSHDSEEKVSKSGKKQWGFDGFKKWKKNESEDESAPLPLSERSDSEAFLESCEIVDSPFGEGPDTKQIKRKLHSNGSPSDFFIDKVLSDKIKKELSRIQTELNAKNPNLQFSNDQIEAISTRLPVDKADLKNFFPKSWCDRYGDVVLNVVKKEFKDHVGEMEGLRNAAREKQNGSKRWATFDDDENCHPNLFAPQENSFTTKQAKHSSPLKDDRAYKCFKNNPFFPDYDQTRFDGNKQRPESANIQDQNPFWRPRHGYSMLAQLTQGFARFMRFDLILWIAMEDDDNNSNETDVPLVDDTLGVFHTHAVAGLLGGLLTGLLAEPALCRLILPVPNSRGAFYGGNGGIQFLKQLVAACFVIAWNVVSTTAILLTIRIFVPLRMPDDQLMIGDDAVHGEEAYALWGDGEKYDPTKHGWHMSSYTEQTAPSGFVHGARGVTMNL</sequence>
<dbReference type="PANTHER" id="PTHR37392:SF1">
    <property type="entry name" value="OS09G0556800 PROTEIN"/>
    <property type="match status" value="1"/>
</dbReference>
<gene>
    <name evidence="8" type="ORF">TEA_022152</name>
</gene>
<dbReference type="Gene3D" id="1.10.3430.10">
    <property type="entry name" value="Ammonium transporter AmtB like domains"/>
    <property type="match status" value="1"/>
</dbReference>
<evidence type="ECO:0000313" key="9">
    <source>
        <dbReference type="Proteomes" id="UP000306102"/>
    </source>
</evidence>
<dbReference type="EMBL" id="SDRB02004834">
    <property type="protein sequence ID" value="THG15273.1"/>
    <property type="molecule type" value="Genomic_DNA"/>
</dbReference>
<protein>
    <recommendedName>
        <fullName evidence="7">Ammonium transporter AmtB-like domain-containing protein</fullName>
    </recommendedName>
</protein>
<comment type="caution">
    <text evidence="8">The sequence shown here is derived from an EMBL/GenBank/DDBJ whole genome shotgun (WGS) entry which is preliminary data.</text>
</comment>
<evidence type="ECO:0000256" key="4">
    <source>
        <dbReference type="ARBA" id="ARBA00023136"/>
    </source>
</evidence>
<evidence type="ECO:0000256" key="5">
    <source>
        <dbReference type="SAM" id="MobiDB-lite"/>
    </source>
</evidence>
<dbReference type="SUPFAM" id="SSF111352">
    <property type="entry name" value="Ammonium transporter"/>
    <property type="match status" value="1"/>
</dbReference>
<dbReference type="PANTHER" id="PTHR37392">
    <property type="entry name" value="OS09G0556800 PROTEIN"/>
    <property type="match status" value="1"/>
</dbReference>
<keyword evidence="2 6" id="KW-0812">Transmembrane</keyword>
<proteinExistence type="predicted"/>
<dbReference type="Pfam" id="PF00909">
    <property type="entry name" value="Ammonium_transp"/>
    <property type="match status" value="1"/>
</dbReference>
<dbReference type="InterPro" id="IPR024041">
    <property type="entry name" value="NH4_transpt_AmtB-like_dom"/>
</dbReference>